<dbReference type="KEGG" id="epa:110233081"/>
<dbReference type="PANTHER" id="PTHR46791:SF7">
    <property type="entry name" value="INTEGRASE CATALYTIC DOMAIN-CONTAINING PROTEIN"/>
    <property type="match status" value="1"/>
</dbReference>
<protein>
    <submittedName>
        <fullName evidence="1">Uncharacterized protein</fullName>
    </submittedName>
</protein>
<dbReference type="OrthoDB" id="5952813at2759"/>
<name>A0A913WTS5_EXADI</name>
<dbReference type="PANTHER" id="PTHR46791">
    <property type="entry name" value="EXPRESSED PROTEIN"/>
    <property type="match status" value="1"/>
</dbReference>
<dbReference type="AlphaFoldDB" id="A0A913WTS5"/>
<reference evidence="1" key="1">
    <citation type="submission" date="2022-11" db="UniProtKB">
        <authorList>
            <consortium name="EnsemblMetazoa"/>
        </authorList>
    </citation>
    <scope>IDENTIFICATION</scope>
</reference>
<sequence>MEQSNGSLYGALQISLKSSKKSSSPSSLKLETIGQGSELPTHFAPICHVIQSYLETSARARALREVVSVMDDIDPDYVRNLVLNMKWSHAKISEELQRQFPNVRGLSEMSVRRFCSKHKIHRTTKISDGELDVAIFNAVSKVGPTYGRKMIKGKLEVENIRVHDKRISASLARVTPGYQQLRRQNTARQVNLLPYNAHYFGHKVHYDQNEKLVMYGCTSVMAVDGYSNTILGIATMPIKNNLEIYRCLYRPITIQYGLWDQLRVDCGKEFYLILYIQENLANFRYNTLRAPYIQTTSTMVSLIYVLITF</sequence>
<dbReference type="Proteomes" id="UP000887567">
    <property type="component" value="Unplaced"/>
</dbReference>
<accession>A0A913WTS5</accession>
<dbReference type="RefSeq" id="XP_020893987.2">
    <property type="nucleotide sequence ID" value="XM_021038328.2"/>
</dbReference>
<evidence type="ECO:0000313" key="2">
    <source>
        <dbReference type="Proteomes" id="UP000887567"/>
    </source>
</evidence>
<evidence type="ECO:0000313" key="1">
    <source>
        <dbReference type="EnsemblMetazoa" id="XP_020893987.2"/>
    </source>
</evidence>
<organism evidence="1 2">
    <name type="scientific">Exaiptasia diaphana</name>
    <name type="common">Tropical sea anemone</name>
    <name type="synonym">Aiptasia pulchella</name>
    <dbReference type="NCBI Taxonomy" id="2652724"/>
    <lineage>
        <taxon>Eukaryota</taxon>
        <taxon>Metazoa</taxon>
        <taxon>Cnidaria</taxon>
        <taxon>Anthozoa</taxon>
        <taxon>Hexacorallia</taxon>
        <taxon>Actiniaria</taxon>
        <taxon>Aiptasiidae</taxon>
        <taxon>Exaiptasia</taxon>
    </lineage>
</organism>
<keyword evidence="2" id="KW-1185">Reference proteome</keyword>
<dbReference type="GeneID" id="110233081"/>
<dbReference type="EnsemblMetazoa" id="XM_021038328.2">
    <property type="protein sequence ID" value="XP_020893987.2"/>
    <property type="gene ID" value="LOC110233081"/>
</dbReference>
<proteinExistence type="predicted"/>